<sequence>MLLNQEENVSCGVIKSDEGCVNVGHLLPKNLFGTDPDSGTGEASRNKNDNNSNIFAAFELLIYDDNEEVDDLSYFGSEKYQKEHVKDCNIEGGASAPADALFFALGYLEVKDLLSVEMVCKSLRDTVRNDPLLWRNIEISYPLSDKITDGDLLRLINRSQGTLSSLSLVRCYKITNTGLKQILERSPRLTKLSVPGCIRLEIEEILRDLKLFNSATSPGIKSLRIGELRGLTNEMFEEFKILLGVEKEKNPNNHKPIFHRSPQLYLSLDDERVIDIETCPRCQRANLVYDCPSETCQVEEGPHHPSTTNKPCRGCICCISRCLSCGCCLDDKPYEETFFLEYLCWDCLGQLIDWDMPFHKLASCHLVLCG</sequence>
<dbReference type="PANTHER" id="PTHR13382">
    <property type="entry name" value="MITOCHONDRIAL ATP SYNTHASE COUPLING FACTOR B"/>
    <property type="match status" value="1"/>
</dbReference>
<dbReference type="GO" id="GO:0005737">
    <property type="term" value="C:cytoplasm"/>
    <property type="evidence" value="ECO:0000318"/>
    <property type="project" value="GO_Central"/>
</dbReference>
<gene>
    <name evidence="2" type="ORF">MIMGU_mgv1a008532mg</name>
</gene>
<dbReference type="PANTHER" id="PTHR13382:SF22">
    <property type="entry name" value="F-BOX PROTEIN SKIP14"/>
    <property type="match status" value="1"/>
</dbReference>
<dbReference type="PhylomeDB" id="A0A022RYM9"/>
<proteinExistence type="predicted"/>
<dbReference type="OrthoDB" id="10044893at2759"/>
<name>A0A022RYM9_ERYGU</name>
<protein>
    <recommendedName>
        <fullName evidence="1">F-box domain-containing protein</fullName>
    </recommendedName>
</protein>
<dbReference type="EMBL" id="KI630210">
    <property type="protein sequence ID" value="EYU44808.1"/>
    <property type="molecule type" value="Genomic_DNA"/>
</dbReference>
<evidence type="ECO:0000259" key="1">
    <source>
        <dbReference type="PROSITE" id="PS50181"/>
    </source>
</evidence>
<dbReference type="InterPro" id="IPR032675">
    <property type="entry name" value="LRR_dom_sf"/>
</dbReference>
<dbReference type="Pfam" id="PF12937">
    <property type="entry name" value="F-box-like"/>
    <property type="match status" value="1"/>
</dbReference>
<keyword evidence="3" id="KW-1185">Reference proteome</keyword>
<organism evidence="2 3">
    <name type="scientific">Erythranthe guttata</name>
    <name type="common">Yellow monkey flower</name>
    <name type="synonym">Mimulus guttatus</name>
    <dbReference type="NCBI Taxonomy" id="4155"/>
    <lineage>
        <taxon>Eukaryota</taxon>
        <taxon>Viridiplantae</taxon>
        <taxon>Streptophyta</taxon>
        <taxon>Embryophyta</taxon>
        <taxon>Tracheophyta</taxon>
        <taxon>Spermatophyta</taxon>
        <taxon>Magnoliopsida</taxon>
        <taxon>eudicotyledons</taxon>
        <taxon>Gunneridae</taxon>
        <taxon>Pentapetalae</taxon>
        <taxon>asterids</taxon>
        <taxon>lamiids</taxon>
        <taxon>Lamiales</taxon>
        <taxon>Phrymaceae</taxon>
        <taxon>Erythranthe</taxon>
    </lineage>
</organism>
<evidence type="ECO:0000313" key="3">
    <source>
        <dbReference type="Proteomes" id="UP000030748"/>
    </source>
</evidence>
<evidence type="ECO:0000313" key="2">
    <source>
        <dbReference type="EMBL" id="EYU44808.1"/>
    </source>
</evidence>
<dbReference type="InterPro" id="IPR050648">
    <property type="entry name" value="F-box_LRR-repeat"/>
</dbReference>
<dbReference type="Proteomes" id="UP000030748">
    <property type="component" value="Unassembled WGS sequence"/>
</dbReference>
<dbReference type="SUPFAM" id="SSF81383">
    <property type="entry name" value="F-box domain"/>
    <property type="match status" value="1"/>
</dbReference>
<feature type="domain" description="F-box" evidence="1">
    <location>
        <begin position="90"/>
        <end position="137"/>
    </location>
</feature>
<accession>A0A022RYM9</accession>
<dbReference type="OMA" id="FFLEYLC"/>
<reference evidence="2 3" key="1">
    <citation type="journal article" date="2013" name="Proc. Natl. Acad. Sci. U.S.A.">
        <title>Fine-scale variation in meiotic recombination in Mimulus inferred from population shotgun sequencing.</title>
        <authorList>
            <person name="Hellsten U."/>
            <person name="Wright K.M."/>
            <person name="Jenkins J."/>
            <person name="Shu S."/>
            <person name="Yuan Y."/>
            <person name="Wessler S.R."/>
            <person name="Schmutz J."/>
            <person name="Willis J.H."/>
            <person name="Rokhsar D.S."/>
        </authorList>
    </citation>
    <scope>NUCLEOTIDE SEQUENCE [LARGE SCALE GENOMIC DNA]</scope>
    <source>
        <strain evidence="3">cv. DUN x IM62</strain>
    </source>
</reference>
<dbReference type="STRING" id="4155.A0A022RYM9"/>
<dbReference type="InterPro" id="IPR001810">
    <property type="entry name" value="F-box_dom"/>
</dbReference>
<dbReference type="AlphaFoldDB" id="A0A022RYM9"/>
<dbReference type="PROSITE" id="PS50181">
    <property type="entry name" value="FBOX"/>
    <property type="match status" value="1"/>
</dbReference>
<dbReference type="Gene3D" id="1.20.1280.50">
    <property type="match status" value="1"/>
</dbReference>
<dbReference type="InterPro" id="IPR036047">
    <property type="entry name" value="F-box-like_dom_sf"/>
</dbReference>
<dbReference type="KEGG" id="egt:105969795"/>
<dbReference type="eggNOG" id="ENOG502QRHX">
    <property type="taxonomic scope" value="Eukaryota"/>
</dbReference>
<dbReference type="Gene3D" id="3.80.10.10">
    <property type="entry name" value="Ribonuclease Inhibitor"/>
    <property type="match status" value="1"/>
</dbReference>